<name>A0A3M7PVL5_BRAPC</name>
<gene>
    <name evidence="2" type="ORF">BpHYR1_011684</name>
</gene>
<keyword evidence="1" id="KW-0732">Signal</keyword>
<dbReference type="OrthoDB" id="10496418at2759"/>
<evidence type="ECO:0000313" key="2">
    <source>
        <dbReference type="EMBL" id="RNA03053.1"/>
    </source>
</evidence>
<keyword evidence="3" id="KW-1185">Reference proteome</keyword>
<dbReference type="AlphaFoldDB" id="A0A3M7PVL5"/>
<comment type="caution">
    <text evidence="2">The sequence shown here is derived from an EMBL/GenBank/DDBJ whole genome shotgun (WGS) entry which is preliminary data.</text>
</comment>
<feature type="chain" id="PRO_5017989739" evidence="1">
    <location>
        <begin position="23"/>
        <end position="62"/>
    </location>
</feature>
<evidence type="ECO:0000256" key="1">
    <source>
        <dbReference type="SAM" id="SignalP"/>
    </source>
</evidence>
<accession>A0A3M7PVL5</accession>
<dbReference type="PROSITE" id="PS51257">
    <property type="entry name" value="PROKAR_LIPOPROTEIN"/>
    <property type="match status" value="1"/>
</dbReference>
<evidence type="ECO:0000313" key="3">
    <source>
        <dbReference type="Proteomes" id="UP000276133"/>
    </source>
</evidence>
<dbReference type="EMBL" id="REGN01008661">
    <property type="protein sequence ID" value="RNA03053.1"/>
    <property type="molecule type" value="Genomic_DNA"/>
</dbReference>
<reference evidence="2 3" key="1">
    <citation type="journal article" date="2018" name="Sci. Rep.">
        <title>Genomic signatures of local adaptation to the degree of environmental predictability in rotifers.</title>
        <authorList>
            <person name="Franch-Gras L."/>
            <person name="Hahn C."/>
            <person name="Garcia-Roger E.M."/>
            <person name="Carmona M.J."/>
            <person name="Serra M."/>
            <person name="Gomez A."/>
        </authorList>
    </citation>
    <scope>NUCLEOTIDE SEQUENCE [LARGE SCALE GENOMIC DNA]</scope>
    <source>
        <strain evidence="2">HYR1</strain>
    </source>
</reference>
<sequence>MKFFYFELVYLVTAFVPSLTACLANSPGKRRRTELSFPNIMNKKRTKILAIYIFDEIKLEQI</sequence>
<organism evidence="2 3">
    <name type="scientific">Brachionus plicatilis</name>
    <name type="common">Marine rotifer</name>
    <name type="synonym">Brachionus muelleri</name>
    <dbReference type="NCBI Taxonomy" id="10195"/>
    <lineage>
        <taxon>Eukaryota</taxon>
        <taxon>Metazoa</taxon>
        <taxon>Spiralia</taxon>
        <taxon>Gnathifera</taxon>
        <taxon>Rotifera</taxon>
        <taxon>Eurotatoria</taxon>
        <taxon>Monogononta</taxon>
        <taxon>Pseudotrocha</taxon>
        <taxon>Ploima</taxon>
        <taxon>Brachionidae</taxon>
        <taxon>Brachionus</taxon>
    </lineage>
</organism>
<proteinExistence type="predicted"/>
<protein>
    <submittedName>
        <fullName evidence="2">Uncharacterized protein</fullName>
    </submittedName>
</protein>
<feature type="signal peptide" evidence="1">
    <location>
        <begin position="1"/>
        <end position="22"/>
    </location>
</feature>
<dbReference type="Proteomes" id="UP000276133">
    <property type="component" value="Unassembled WGS sequence"/>
</dbReference>